<evidence type="ECO:0000256" key="5">
    <source>
        <dbReference type="ARBA" id="ARBA00022801"/>
    </source>
</evidence>
<name>A0ABY8WQB7_9ACTN</name>
<evidence type="ECO:0000256" key="8">
    <source>
        <dbReference type="ARBA" id="ARBA00023118"/>
    </source>
</evidence>
<keyword evidence="12" id="KW-1185">Reference proteome</keyword>
<keyword evidence="5" id="KW-0378">Hydrolase</keyword>
<evidence type="ECO:0000259" key="10">
    <source>
        <dbReference type="PROSITE" id="PS51643"/>
    </source>
</evidence>
<accession>A0ABY8WQB7</accession>
<dbReference type="InterPro" id="IPR013444">
    <property type="entry name" value="Helicase_Cas3_CRISPR-ass_Anaes"/>
</dbReference>
<dbReference type="NCBIfam" id="TIGR02621">
    <property type="entry name" value="cas3_GSU0051"/>
    <property type="match status" value="1"/>
</dbReference>
<dbReference type="RefSeq" id="WP_284921525.1">
    <property type="nucleotide sequence ID" value="NZ_CP126980.1"/>
</dbReference>
<dbReference type="EMBL" id="CP126980">
    <property type="protein sequence ID" value="WIN00061.1"/>
    <property type="molecule type" value="Genomic_DNA"/>
</dbReference>
<evidence type="ECO:0000256" key="1">
    <source>
        <dbReference type="ARBA" id="ARBA00006847"/>
    </source>
</evidence>
<dbReference type="Gene3D" id="3.40.50.300">
    <property type="entry name" value="P-loop containing nucleotide triphosphate hydrolases"/>
    <property type="match status" value="2"/>
</dbReference>
<comment type="similarity">
    <text evidence="2">In the central section; belongs to the CRISPR-associated helicase Cas3 family.</text>
</comment>
<reference evidence="11 12" key="1">
    <citation type="submission" date="2023-06" db="EMBL/GenBank/DDBJ databases">
        <authorList>
            <person name="Yushchuk O."/>
            <person name="Binda E."/>
            <person name="Ruckert-Reed C."/>
            <person name="Fedorenko V."/>
            <person name="Kalinowski J."/>
            <person name="Marinelli F."/>
        </authorList>
    </citation>
    <scope>NUCLEOTIDE SEQUENCE [LARGE SCALE GENOMIC DNA]</scope>
    <source>
        <strain evidence="11 12">NRRL 3884</strain>
    </source>
</reference>
<dbReference type="Proteomes" id="UP001240150">
    <property type="component" value="Chromosome"/>
</dbReference>
<evidence type="ECO:0000256" key="6">
    <source>
        <dbReference type="ARBA" id="ARBA00022806"/>
    </source>
</evidence>
<keyword evidence="7" id="KW-0067">ATP-binding</keyword>
<dbReference type="Gene3D" id="1.10.3210.30">
    <property type="match status" value="1"/>
</dbReference>
<evidence type="ECO:0000256" key="7">
    <source>
        <dbReference type="ARBA" id="ARBA00022840"/>
    </source>
</evidence>
<dbReference type="InterPro" id="IPR006483">
    <property type="entry name" value="CRISPR-assoc_Cas3_HD"/>
</dbReference>
<keyword evidence="4" id="KW-0547">Nucleotide-binding</keyword>
<protein>
    <submittedName>
        <fullName evidence="11">Type I-U CRISPR-associated helicase/endonuclease Cas3</fullName>
    </submittedName>
</protein>
<evidence type="ECO:0000256" key="3">
    <source>
        <dbReference type="ARBA" id="ARBA00022723"/>
    </source>
</evidence>
<dbReference type="Pfam" id="PF18019">
    <property type="entry name" value="Cas3_HD"/>
    <property type="match status" value="1"/>
</dbReference>
<evidence type="ECO:0000256" key="9">
    <source>
        <dbReference type="SAM" id="MobiDB-lite"/>
    </source>
</evidence>
<evidence type="ECO:0000256" key="4">
    <source>
        <dbReference type="ARBA" id="ARBA00022741"/>
    </source>
</evidence>
<dbReference type="PROSITE" id="PS51643">
    <property type="entry name" value="HD_CAS3"/>
    <property type="match status" value="1"/>
</dbReference>
<evidence type="ECO:0000313" key="11">
    <source>
        <dbReference type="EMBL" id="WIN00061.1"/>
    </source>
</evidence>
<feature type="domain" description="HD Cas3-type" evidence="10">
    <location>
        <begin position="785"/>
        <end position="983"/>
    </location>
</feature>
<keyword evidence="8" id="KW-0051">Antiviral defense</keyword>
<comment type="similarity">
    <text evidence="1">In the N-terminal section; belongs to the CRISPR-associated nuclease Cas3-HD family.</text>
</comment>
<dbReference type="Pfam" id="PF22590">
    <property type="entry name" value="Cas3-like_C_2"/>
    <property type="match status" value="1"/>
</dbReference>
<evidence type="ECO:0000256" key="2">
    <source>
        <dbReference type="ARBA" id="ARBA00009046"/>
    </source>
</evidence>
<sequence>MITIGHFQRFVNEVHGPILAGGQQTPRQPFPWQTALLERVLADGWPATIDVPTGLGKTSVLDVAVFAAALRPELAPRRMFFVVDRRLVVDEAFDHAQRLQAALTQALTGDSNPVSRTVATALLAHASLAPLPDTNETPPSSEVREMPQPLTVTRMRGGTTWDRLWVQRPDQFAVITGTVDQIGSRLLFRGYGVSEHTRSIDAALVGADSLIVVDEAHLAEAFHTTLTAAVSMDTSPLARPPVVVAMSATTKPGPVPAHTITGADEDNQTAAVRLNAGKLLRLVQVTGTKKKTTQEMPRAMASLAARLTDRGVVGVVCNTVGRARAVFTHLSGGEAETVLLTGRSRPIDRDRLLARYYDRIRVGRDRTSTRPLIVVATQTIEVGANIDFDAAVIESTALPALIQRLGRLNRLGELATAPAYLVHDANTDTDDPIYGPALTATWHWLTRLVPAGTPADPDGPGLGGSPAQLRQLQAQAPAEACAVPASLVPVLHTATLDAWTRTSPEPLPATPVAPFLHGLNSDPAPVTVLWRAALPSDQPHRWPVVVDTVPPAADETIDIPLRQVRRWLLGQPPTELADLDTLTTSADPTPAAGALSTTVFRARDRTGQPLVLRYRGRDDSQLIPASQIRPGDTIVVPGEYGGCDDYGWNPGSTTPVTDLADLAHRRDRTVLRIGPHLRDLLPADPTAHDRLDQLLQYTSDDHDAGQPAGYPPLLAALATALDDQHPLRRVLDDLLAQQPLSVASTQQADTDGRATWQPAFPVVLTARRAWHADEQSEAATSASAYPGRRITLDDHERAVAIRAQQIATNLRLPIPVIATITWAGRWHDEGKRDPRFQAMLHGGNRRLADIATQPLAKSGINPTNRTAANRARDEAGYPTGMRHEALSAALVAQRLAHHGAPGGIDPDLLLHLIAAHHGRNRPLLPPIVESAPTKVTAWGLPPVDTTDTVDPAAPARFAALNHRYGRWGLALCEAVLRLADIWCSARDEQTTIEPASPATPDIPPAARRPLATRPLDLPALNGLDPLGFLAALGLLRLLHDHTGQPVRLSFDRHTANARLHSSLDSLDALTTMLVTIVDSIPGDGVIPTVPAAFPLGKDGVGRDPMRIPRDDYRQWAQQILGANPSAAHCRWLAALVTDLATDAEGRAALTPFTAPAGQQSLRSFFHKPITEVRKTPTHLLHEALTRWRRIDGYTGEYFDHRAPRGGADHPSGKAGTAGVPGATWLAIMALPALRLTGDGTRPHATLWHTPTNRPIMTWPIWRHPLDLHAIQALLEHPALAPTDTNGTPTVSRSAWTPLGVFAAGSAVRQPTEGGKSAGTLTPHRIHTEP</sequence>
<evidence type="ECO:0000313" key="12">
    <source>
        <dbReference type="Proteomes" id="UP001240150"/>
    </source>
</evidence>
<dbReference type="InterPro" id="IPR038257">
    <property type="entry name" value="CRISPR-assoc_Cas3_HD_sf"/>
</dbReference>
<gene>
    <name evidence="11" type="primary">cas3u</name>
    <name evidence="11" type="ORF">ACTOB_003740</name>
</gene>
<dbReference type="InterPro" id="IPR027417">
    <property type="entry name" value="P-loop_NTPase"/>
</dbReference>
<dbReference type="SUPFAM" id="SSF52540">
    <property type="entry name" value="P-loop containing nucleoside triphosphate hydrolases"/>
    <property type="match status" value="1"/>
</dbReference>
<organism evidence="11 12">
    <name type="scientific">Actinoplanes oblitus</name>
    <dbReference type="NCBI Taxonomy" id="3040509"/>
    <lineage>
        <taxon>Bacteria</taxon>
        <taxon>Bacillati</taxon>
        <taxon>Actinomycetota</taxon>
        <taxon>Actinomycetes</taxon>
        <taxon>Micromonosporales</taxon>
        <taxon>Micromonosporaceae</taxon>
        <taxon>Actinoplanes</taxon>
    </lineage>
</organism>
<keyword evidence="6" id="KW-0347">Helicase</keyword>
<proteinExistence type="inferred from homology"/>
<dbReference type="InterPro" id="IPR054712">
    <property type="entry name" value="Cas3-like_dom"/>
</dbReference>
<keyword evidence="3" id="KW-0479">Metal-binding</keyword>
<feature type="region of interest" description="Disordered" evidence="9">
    <location>
        <begin position="1307"/>
        <end position="1329"/>
    </location>
</feature>